<sequence>MPVRVHVGEDIDPGKLARMRAFGAKDLARAYVAAGPNRIFVEEGAEPAIAEGNGSIGVALLRPRPLDAIVVPVGDGALITGIATWVKHHAPATRVVGVCAAPGSGTQLAGEAISTNSIDTTADGIALRRPVMDAVNRMRVLVDDVVLVNESALLDAMALVARTVGVPLEPASAASLAALSEQDIPGDRGAAVLTGANPRADLVRRALA</sequence>
<protein>
    <submittedName>
        <fullName evidence="5">PLP-dependent lyase/thiolase</fullName>
    </submittedName>
</protein>
<evidence type="ECO:0000256" key="1">
    <source>
        <dbReference type="ARBA" id="ARBA00001933"/>
    </source>
</evidence>
<keyword evidence="6" id="KW-1185">Reference proteome</keyword>
<gene>
    <name evidence="5" type="ORF">ACFFQA_23485</name>
</gene>
<evidence type="ECO:0000313" key="5">
    <source>
        <dbReference type="EMBL" id="MFB9906909.1"/>
    </source>
</evidence>
<keyword evidence="2" id="KW-0663">Pyridoxal phosphate</keyword>
<comment type="cofactor">
    <cofactor evidence="1">
        <name>pyridoxal 5'-phosphate</name>
        <dbReference type="ChEBI" id="CHEBI:597326"/>
    </cofactor>
</comment>
<reference evidence="5 6" key="1">
    <citation type="submission" date="2024-09" db="EMBL/GenBank/DDBJ databases">
        <authorList>
            <person name="Sun Q."/>
            <person name="Mori K."/>
        </authorList>
    </citation>
    <scope>NUCLEOTIDE SEQUENCE [LARGE SCALE GENOMIC DNA]</scope>
    <source>
        <strain evidence="5 6">TBRC 7907</strain>
    </source>
</reference>
<dbReference type="SUPFAM" id="SSF53686">
    <property type="entry name" value="Tryptophan synthase beta subunit-like PLP-dependent enzymes"/>
    <property type="match status" value="1"/>
</dbReference>
<feature type="domain" description="Tryptophan synthase beta chain-like PALP" evidence="4">
    <location>
        <begin position="1"/>
        <end position="195"/>
    </location>
</feature>
<evidence type="ECO:0000259" key="4">
    <source>
        <dbReference type="Pfam" id="PF00291"/>
    </source>
</evidence>
<dbReference type="InterPro" id="IPR001926">
    <property type="entry name" value="TrpB-like_PALP"/>
</dbReference>
<name>A0ABV6A186_9PSEU</name>
<evidence type="ECO:0000313" key="6">
    <source>
        <dbReference type="Proteomes" id="UP001589693"/>
    </source>
</evidence>
<dbReference type="EMBL" id="JBHLZU010000019">
    <property type="protein sequence ID" value="MFB9906909.1"/>
    <property type="molecule type" value="Genomic_DNA"/>
</dbReference>
<dbReference type="Gene3D" id="3.40.50.1100">
    <property type="match status" value="2"/>
</dbReference>
<organism evidence="5 6">
    <name type="scientific">Allokutzneria oryzae</name>
    <dbReference type="NCBI Taxonomy" id="1378989"/>
    <lineage>
        <taxon>Bacteria</taxon>
        <taxon>Bacillati</taxon>
        <taxon>Actinomycetota</taxon>
        <taxon>Actinomycetes</taxon>
        <taxon>Pseudonocardiales</taxon>
        <taxon>Pseudonocardiaceae</taxon>
        <taxon>Allokutzneria</taxon>
    </lineage>
</organism>
<evidence type="ECO:0000256" key="3">
    <source>
        <dbReference type="ARBA" id="ARBA00023239"/>
    </source>
</evidence>
<dbReference type="Pfam" id="PF00291">
    <property type="entry name" value="PALP"/>
    <property type="match status" value="1"/>
</dbReference>
<proteinExistence type="predicted"/>
<accession>A0ABV6A186</accession>
<dbReference type="InterPro" id="IPR050147">
    <property type="entry name" value="Ser/Thr_Dehydratase"/>
</dbReference>
<dbReference type="Proteomes" id="UP001589693">
    <property type="component" value="Unassembled WGS sequence"/>
</dbReference>
<dbReference type="RefSeq" id="WP_377856592.1">
    <property type="nucleotide sequence ID" value="NZ_JBHLZU010000019.1"/>
</dbReference>
<dbReference type="PANTHER" id="PTHR48078">
    <property type="entry name" value="THREONINE DEHYDRATASE, MITOCHONDRIAL-RELATED"/>
    <property type="match status" value="1"/>
</dbReference>
<dbReference type="InterPro" id="IPR036052">
    <property type="entry name" value="TrpB-like_PALP_sf"/>
</dbReference>
<keyword evidence="3 5" id="KW-0456">Lyase</keyword>
<dbReference type="GO" id="GO:0016829">
    <property type="term" value="F:lyase activity"/>
    <property type="evidence" value="ECO:0007669"/>
    <property type="project" value="UniProtKB-KW"/>
</dbReference>
<dbReference type="PANTHER" id="PTHR48078:SF6">
    <property type="entry name" value="L-THREONINE DEHYDRATASE CATABOLIC TDCB"/>
    <property type="match status" value="1"/>
</dbReference>
<evidence type="ECO:0000256" key="2">
    <source>
        <dbReference type="ARBA" id="ARBA00022898"/>
    </source>
</evidence>
<comment type="caution">
    <text evidence="5">The sequence shown here is derived from an EMBL/GenBank/DDBJ whole genome shotgun (WGS) entry which is preliminary data.</text>
</comment>